<keyword evidence="3" id="KW-0812">Transmembrane</keyword>
<dbReference type="InterPro" id="IPR000436">
    <property type="entry name" value="Sushi_SCR_CCP_dom"/>
</dbReference>
<dbReference type="Gene3D" id="2.10.70.10">
    <property type="entry name" value="Complement Module, domain 1"/>
    <property type="match status" value="1"/>
</dbReference>
<dbReference type="PROSITE" id="PS50923">
    <property type="entry name" value="SUSHI"/>
    <property type="match status" value="1"/>
</dbReference>
<comment type="caution">
    <text evidence="2">Lacks conserved residue(s) required for the propagation of feature annotation.</text>
</comment>
<comment type="caution">
    <text evidence="5">The sequence shown here is derived from an EMBL/GenBank/DDBJ whole genome shotgun (WGS) entry which is preliminary data.</text>
</comment>
<evidence type="ECO:0000313" key="6">
    <source>
        <dbReference type="Proteomes" id="UP001634394"/>
    </source>
</evidence>
<gene>
    <name evidence="5" type="ORF">ACJMK2_025220</name>
</gene>
<keyword evidence="3" id="KW-0472">Membrane</keyword>
<dbReference type="SUPFAM" id="SSF57535">
    <property type="entry name" value="Complement control module/SCR domain"/>
    <property type="match status" value="1"/>
</dbReference>
<dbReference type="SMART" id="SM00032">
    <property type="entry name" value="CCP"/>
    <property type="match status" value="1"/>
</dbReference>
<reference evidence="5 6" key="1">
    <citation type="submission" date="2024-11" db="EMBL/GenBank/DDBJ databases">
        <title>Chromosome-level genome assembly of the freshwater bivalve Anodonta woodiana.</title>
        <authorList>
            <person name="Chen X."/>
        </authorList>
    </citation>
    <scope>NUCLEOTIDE SEQUENCE [LARGE SCALE GENOMIC DNA]</scope>
    <source>
        <strain evidence="5">MN2024</strain>
        <tissue evidence="5">Gills</tissue>
    </source>
</reference>
<evidence type="ECO:0000256" key="3">
    <source>
        <dbReference type="SAM" id="Phobius"/>
    </source>
</evidence>
<proteinExistence type="predicted"/>
<protein>
    <recommendedName>
        <fullName evidence="4">Sushi domain-containing protein</fullName>
    </recommendedName>
</protein>
<keyword evidence="6" id="KW-1185">Reference proteome</keyword>
<dbReference type="CDD" id="cd00033">
    <property type="entry name" value="CCP"/>
    <property type="match status" value="1"/>
</dbReference>
<dbReference type="AlphaFoldDB" id="A0ABD3XFV8"/>
<name>A0ABD3XFV8_SINWO</name>
<accession>A0ABD3XFV8</accession>
<evidence type="ECO:0000256" key="2">
    <source>
        <dbReference type="PROSITE-ProRule" id="PRU00302"/>
    </source>
</evidence>
<evidence type="ECO:0000256" key="1">
    <source>
        <dbReference type="ARBA" id="ARBA00023157"/>
    </source>
</evidence>
<keyword evidence="3" id="KW-1133">Transmembrane helix</keyword>
<evidence type="ECO:0000313" key="5">
    <source>
        <dbReference type="EMBL" id="KAL3885122.1"/>
    </source>
</evidence>
<dbReference type="EMBL" id="JBJQND010000002">
    <property type="protein sequence ID" value="KAL3885122.1"/>
    <property type="molecule type" value="Genomic_DNA"/>
</dbReference>
<sequence>MTKYKIWDEQDLRDSRVTFYVLLNNIQPVNCPDIAEPQEILTSDNLSHLAADKYNVTPGTTVNVRCLSNESHKLIGVQSLTCLDSGQWNHPLPKCVPNSWNDNVQFITPMTNLTMNTPNFDFERVPLIVGISLLCFSCVSIAVLLIYLIHTRRKRSTEMKKKRIRSQFVSYNSHIASTAETLTGNSDEQNKFRAFDTEAIYHAPSISYSVPSMQYHDPFYSGRITGSL</sequence>
<evidence type="ECO:0000259" key="4">
    <source>
        <dbReference type="PROSITE" id="PS50923"/>
    </source>
</evidence>
<dbReference type="InterPro" id="IPR035976">
    <property type="entry name" value="Sushi/SCR/CCP_sf"/>
</dbReference>
<keyword evidence="2" id="KW-0768">Sushi</keyword>
<feature type="transmembrane region" description="Helical" evidence="3">
    <location>
        <begin position="125"/>
        <end position="149"/>
    </location>
</feature>
<feature type="domain" description="Sushi" evidence="4">
    <location>
        <begin position="29"/>
        <end position="97"/>
    </location>
</feature>
<dbReference type="Pfam" id="PF00084">
    <property type="entry name" value="Sushi"/>
    <property type="match status" value="1"/>
</dbReference>
<dbReference type="Proteomes" id="UP001634394">
    <property type="component" value="Unassembled WGS sequence"/>
</dbReference>
<keyword evidence="1" id="KW-1015">Disulfide bond</keyword>
<organism evidence="5 6">
    <name type="scientific">Sinanodonta woodiana</name>
    <name type="common">Chinese pond mussel</name>
    <name type="synonym">Anodonta woodiana</name>
    <dbReference type="NCBI Taxonomy" id="1069815"/>
    <lineage>
        <taxon>Eukaryota</taxon>
        <taxon>Metazoa</taxon>
        <taxon>Spiralia</taxon>
        <taxon>Lophotrochozoa</taxon>
        <taxon>Mollusca</taxon>
        <taxon>Bivalvia</taxon>
        <taxon>Autobranchia</taxon>
        <taxon>Heteroconchia</taxon>
        <taxon>Palaeoheterodonta</taxon>
        <taxon>Unionida</taxon>
        <taxon>Unionoidea</taxon>
        <taxon>Unionidae</taxon>
        <taxon>Unioninae</taxon>
        <taxon>Sinanodonta</taxon>
    </lineage>
</organism>